<sequence>MNVVKTFGLFLMATSVLSGCSTSQTELLPTGESTMKEIWNHGASQDNNIATYRDQVTGRLADAPKYISHRQQASYTRDAENEAKNLFPRLPNPDLVMYIYPHLTNSAEQMPVPGYSSVIPFYGRVQYAQPGERTRSY</sequence>
<keyword evidence="2" id="KW-0449">Lipoprotein</keyword>
<reference evidence="2 3" key="1">
    <citation type="submission" date="2018-05" db="EMBL/GenBank/DDBJ databases">
        <title>Draft Genome Sequences for a Diverse set of 7 Haemophilus Species.</title>
        <authorList>
            <person name="Nichols M."/>
            <person name="Topaz N."/>
            <person name="Wang X."/>
            <person name="Wang X."/>
            <person name="Boxrud D."/>
        </authorList>
    </citation>
    <scope>NUCLEOTIDE SEQUENCE [LARGE SCALE GENOMIC DNA]</scope>
    <source>
        <strain evidence="2 3">C2002001239</strain>
    </source>
</reference>
<keyword evidence="1" id="KW-0732">Signal</keyword>
<dbReference type="NCBIfam" id="TIGR03751">
    <property type="entry name" value="conj_TIGR03751"/>
    <property type="match status" value="1"/>
</dbReference>
<evidence type="ECO:0000313" key="2">
    <source>
        <dbReference type="EMBL" id="RDE70921.1"/>
    </source>
</evidence>
<dbReference type="RefSeq" id="WP_111403476.1">
    <property type="nucleotide sequence ID" value="NZ_QEPN01000006.1"/>
</dbReference>
<evidence type="ECO:0000256" key="1">
    <source>
        <dbReference type="SAM" id="SignalP"/>
    </source>
</evidence>
<name>A0A369YE72_9PAST</name>
<accession>A0A369YE72</accession>
<organism evidence="2 3">
    <name type="scientific">Haemophilus sputorum</name>
    <dbReference type="NCBI Taxonomy" id="1078480"/>
    <lineage>
        <taxon>Bacteria</taxon>
        <taxon>Pseudomonadati</taxon>
        <taxon>Pseudomonadota</taxon>
        <taxon>Gammaproteobacteria</taxon>
        <taxon>Pasteurellales</taxon>
        <taxon>Pasteurellaceae</taxon>
        <taxon>Haemophilus</taxon>
    </lineage>
</organism>
<dbReference type="InterPro" id="IPR022262">
    <property type="entry name" value="Lipoprot_put"/>
</dbReference>
<proteinExistence type="predicted"/>
<dbReference type="Proteomes" id="UP000253872">
    <property type="component" value="Unassembled WGS sequence"/>
</dbReference>
<feature type="chain" id="PRO_5016860506" evidence="1">
    <location>
        <begin position="19"/>
        <end position="137"/>
    </location>
</feature>
<dbReference type="AlphaFoldDB" id="A0A369YE72"/>
<dbReference type="PROSITE" id="PS51257">
    <property type="entry name" value="PROKAR_LIPOPROTEIN"/>
    <property type="match status" value="1"/>
</dbReference>
<protein>
    <submittedName>
        <fullName evidence="2">TIGR03751 family conjugal transfer lipoprotein</fullName>
    </submittedName>
</protein>
<feature type="signal peptide" evidence="1">
    <location>
        <begin position="1"/>
        <end position="18"/>
    </location>
</feature>
<dbReference type="EMBL" id="QEPN01000006">
    <property type="protein sequence ID" value="RDE70921.1"/>
    <property type="molecule type" value="Genomic_DNA"/>
</dbReference>
<gene>
    <name evidence="2" type="ORF">DPV93_07895</name>
</gene>
<evidence type="ECO:0000313" key="3">
    <source>
        <dbReference type="Proteomes" id="UP000253872"/>
    </source>
</evidence>
<comment type="caution">
    <text evidence="2">The sequence shown here is derived from an EMBL/GenBank/DDBJ whole genome shotgun (WGS) entry which is preliminary data.</text>
</comment>